<dbReference type="Proteomes" id="UP000295008">
    <property type="component" value="Unassembled WGS sequence"/>
</dbReference>
<dbReference type="PANTHER" id="PTHR32196:SF21">
    <property type="entry name" value="ABC TRANSPORTER PERMEASE PROTEIN YPHD-RELATED"/>
    <property type="match status" value="1"/>
</dbReference>
<organism evidence="9 10">
    <name type="scientific">Hydrogenispora ethanolica</name>
    <dbReference type="NCBI Taxonomy" id="1082276"/>
    <lineage>
        <taxon>Bacteria</taxon>
        <taxon>Bacillati</taxon>
        <taxon>Bacillota</taxon>
        <taxon>Hydrogenispora</taxon>
    </lineage>
</organism>
<dbReference type="OrthoDB" id="9813906at2"/>
<keyword evidence="10" id="KW-1185">Reference proteome</keyword>
<evidence type="ECO:0000256" key="8">
    <source>
        <dbReference type="SAM" id="Phobius"/>
    </source>
</evidence>
<evidence type="ECO:0000313" key="9">
    <source>
        <dbReference type="EMBL" id="TCL61955.1"/>
    </source>
</evidence>
<evidence type="ECO:0000256" key="7">
    <source>
        <dbReference type="ARBA" id="ARBA00023136"/>
    </source>
</evidence>
<keyword evidence="7 8" id="KW-0472">Membrane</keyword>
<keyword evidence="2" id="KW-0813">Transport</keyword>
<keyword evidence="3" id="KW-1003">Cell membrane</keyword>
<reference evidence="9 10" key="1">
    <citation type="submission" date="2019-03" db="EMBL/GenBank/DDBJ databases">
        <title>Genomic Encyclopedia of Type Strains, Phase IV (KMG-IV): sequencing the most valuable type-strain genomes for metagenomic binning, comparative biology and taxonomic classification.</title>
        <authorList>
            <person name="Goeker M."/>
        </authorList>
    </citation>
    <scope>NUCLEOTIDE SEQUENCE [LARGE SCALE GENOMIC DNA]</scope>
    <source>
        <strain evidence="9 10">LX-B</strain>
    </source>
</reference>
<evidence type="ECO:0000256" key="4">
    <source>
        <dbReference type="ARBA" id="ARBA00022519"/>
    </source>
</evidence>
<evidence type="ECO:0000313" key="10">
    <source>
        <dbReference type="Proteomes" id="UP000295008"/>
    </source>
</evidence>
<evidence type="ECO:0000256" key="6">
    <source>
        <dbReference type="ARBA" id="ARBA00022989"/>
    </source>
</evidence>
<feature type="transmembrane region" description="Helical" evidence="8">
    <location>
        <begin position="169"/>
        <end position="188"/>
    </location>
</feature>
<evidence type="ECO:0000256" key="3">
    <source>
        <dbReference type="ARBA" id="ARBA00022475"/>
    </source>
</evidence>
<feature type="transmembrane region" description="Helical" evidence="8">
    <location>
        <begin position="48"/>
        <end position="75"/>
    </location>
</feature>
<dbReference type="InterPro" id="IPR001851">
    <property type="entry name" value="ABC_transp_permease"/>
</dbReference>
<dbReference type="GO" id="GO:0005886">
    <property type="term" value="C:plasma membrane"/>
    <property type="evidence" value="ECO:0007669"/>
    <property type="project" value="UniProtKB-SubCell"/>
</dbReference>
<dbReference type="GO" id="GO:0022857">
    <property type="term" value="F:transmembrane transporter activity"/>
    <property type="evidence" value="ECO:0007669"/>
    <property type="project" value="InterPro"/>
</dbReference>
<feature type="transmembrane region" description="Helical" evidence="8">
    <location>
        <begin position="271"/>
        <end position="292"/>
    </location>
</feature>
<keyword evidence="5 8" id="KW-0812">Transmembrane</keyword>
<dbReference type="RefSeq" id="WP_132016078.1">
    <property type="nucleotide sequence ID" value="NZ_SLUN01000030.1"/>
</dbReference>
<comment type="caution">
    <text evidence="9">The sequence shown here is derived from an EMBL/GenBank/DDBJ whole genome shotgun (WGS) entry which is preliminary data.</text>
</comment>
<feature type="transmembrane region" description="Helical" evidence="8">
    <location>
        <begin position="12"/>
        <end position="36"/>
    </location>
</feature>
<comment type="subcellular location">
    <subcellularLocation>
        <location evidence="1">Cell membrane</location>
        <topology evidence="1">Multi-pass membrane protein</topology>
    </subcellularLocation>
</comment>
<dbReference type="AlphaFoldDB" id="A0A4R1R8G9"/>
<gene>
    <name evidence="9" type="ORF">EDC14_103057</name>
</gene>
<name>A0A4R1R8G9_HYDET</name>
<dbReference type="EMBL" id="SLUN01000030">
    <property type="protein sequence ID" value="TCL61955.1"/>
    <property type="molecule type" value="Genomic_DNA"/>
</dbReference>
<proteinExistence type="predicted"/>
<feature type="transmembrane region" description="Helical" evidence="8">
    <location>
        <begin position="245"/>
        <end position="264"/>
    </location>
</feature>
<dbReference type="PANTHER" id="PTHR32196">
    <property type="entry name" value="ABC TRANSPORTER PERMEASE PROTEIN YPHD-RELATED-RELATED"/>
    <property type="match status" value="1"/>
</dbReference>
<sequence>MKKLFEKNEFLVALTILALAIVIGSINQAFFSLANLFDILRSSIVTSIFAIGVLIVIVSGGIDVSFTAIAVFSMYVTSKILIAFDCGSFLGTLALAAVIGLVLGWINAALIAKFKLPTLIVTLGTSSMVQGFMLAFIGSTYIIDIPEGMVRFGKLDLIRFSASNGTTTGLHAAILILLVLIVFSWYLLRYTMLGRGIYALGGAPVAAARAGFNINFIQFFIYGFVGFISGIAGVVHASLVRMANPFDLVGTELNVIAAVVLGGARISGGYGTIHGTLLGVCLVVVINNSLILLGVPSYWQQIVVGSLILLGTGLPAWQNRRNEARLNSNLLD</sequence>
<evidence type="ECO:0000256" key="5">
    <source>
        <dbReference type="ARBA" id="ARBA00022692"/>
    </source>
</evidence>
<feature type="transmembrane region" description="Helical" evidence="8">
    <location>
        <begin position="118"/>
        <end position="143"/>
    </location>
</feature>
<dbReference type="Pfam" id="PF02653">
    <property type="entry name" value="BPD_transp_2"/>
    <property type="match status" value="1"/>
</dbReference>
<feature type="transmembrane region" description="Helical" evidence="8">
    <location>
        <begin position="81"/>
        <end position="106"/>
    </location>
</feature>
<keyword evidence="4" id="KW-0997">Cell inner membrane</keyword>
<keyword evidence="6 8" id="KW-1133">Transmembrane helix</keyword>
<protein>
    <submittedName>
        <fullName evidence="9">Monosaccharide ABC transporter membrane protein (CUT2 family)</fullName>
    </submittedName>
</protein>
<accession>A0A4R1R8G9</accession>
<dbReference type="CDD" id="cd06579">
    <property type="entry name" value="TM_PBP1_transp_AraH_like"/>
    <property type="match status" value="1"/>
</dbReference>
<evidence type="ECO:0000256" key="2">
    <source>
        <dbReference type="ARBA" id="ARBA00022448"/>
    </source>
</evidence>
<evidence type="ECO:0000256" key="1">
    <source>
        <dbReference type="ARBA" id="ARBA00004651"/>
    </source>
</evidence>
<feature type="transmembrane region" description="Helical" evidence="8">
    <location>
        <begin position="219"/>
        <end position="239"/>
    </location>
</feature>